<reference evidence="6" key="1">
    <citation type="journal article" date="2020" name="mSystems">
        <title>Genome- and Community-Level Interaction Insights into Carbon Utilization and Element Cycling Functions of Hydrothermarchaeota in Hydrothermal Sediment.</title>
        <authorList>
            <person name="Zhou Z."/>
            <person name="Liu Y."/>
            <person name="Xu W."/>
            <person name="Pan J."/>
            <person name="Luo Z.H."/>
            <person name="Li M."/>
        </authorList>
    </citation>
    <scope>NUCLEOTIDE SEQUENCE [LARGE SCALE GENOMIC DNA]</scope>
    <source>
        <strain evidence="6">SpSt-642</strain>
    </source>
</reference>
<sequence>MINYLDIVLYLIIGFASGLLGSMIGLGGGFLSNPILLSIGVNPRFVVSSTRFLTLLVSVSSTYNYSSKLKVPFNIYLCVAIPMTILAFITAYLVAIIDKNILKLIICSVIIFSSIRIVKNVFRKRIIESTGWNVKHKEFLILSGILSGSISGFTGLAGGLINIPLFLTLVKLGVKESITLSLSAMIPSVSLAMLRHVFDNIVNWSIALPLGIGGLIGGLTGPRISLKMNKEKLGLIIGLTIMGVTIRTLIDTLVSILTTNV</sequence>
<dbReference type="PANTHER" id="PTHR43701:SF2">
    <property type="entry name" value="MEMBRANE TRANSPORTER PROTEIN YJNA-RELATED"/>
    <property type="match status" value="1"/>
</dbReference>
<evidence type="ECO:0000256" key="1">
    <source>
        <dbReference type="ARBA" id="ARBA00004141"/>
    </source>
</evidence>
<feature type="transmembrane region" description="Helical" evidence="5">
    <location>
        <begin position="101"/>
        <end position="118"/>
    </location>
</feature>
<dbReference type="Pfam" id="PF01925">
    <property type="entry name" value="TauE"/>
    <property type="match status" value="1"/>
</dbReference>
<feature type="transmembrane region" description="Helical" evidence="5">
    <location>
        <begin position="43"/>
        <end position="63"/>
    </location>
</feature>
<keyword evidence="2 5" id="KW-0812">Transmembrane</keyword>
<accession>A0A7C4DB15</accession>
<dbReference type="InterPro" id="IPR051598">
    <property type="entry name" value="TSUP/Inactive_protease-like"/>
</dbReference>
<keyword evidence="4 5" id="KW-0472">Membrane</keyword>
<evidence type="ECO:0000256" key="4">
    <source>
        <dbReference type="ARBA" id="ARBA00023136"/>
    </source>
</evidence>
<evidence type="ECO:0000256" key="3">
    <source>
        <dbReference type="ARBA" id="ARBA00022989"/>
    </source>
</evidence>
<dbReference type="PANTHER" id="PTHR43701">
    <property type="entry name" value="MEMBRANE TRANSPORTER PROTEIN MJ0441-RELATED"/>
    <property type="match status" value="1"/>
</dbReference>
<keyword evidence="5" id="KW-1003">Cell membrane</keyword>
<gene>
    <name evidence="6" type="ORF">ENU14_07355</name>
</gene>
<protein>
    <recommendedName>
        <fullName evidence="5">Probable membrane transporter protein</fullName>
    </recommendedName>
</protein>
<feature type="transmembrane region" description="Helical" evidence="5">
    <location>
        <begin position="75"/>
        <end position="95"/>
    </location>
</feature>
<organism evidence="6">
    <name type="scientific">Staphylothermus marinus</name>
    <dbReference type="NCBI Taxonomy" id="2280"/>
    <lineage>
        <taxon>Archaea</taxon>
        <taxon>Thermoproteota</taxon>
        <taxon>Thermoprotei</taxon>
        <taxon>Desulfurococcales</taxon>
        <taxon>Desulfurococcaceae</taxon>
        <taxon>Staphylothermus</taxon>
    </lineage>
</organism>
<dbReference type="GO" id="GO:0005886">
    <property type="term" value="C:plasma membrane"/>
    <property type="evidence" value="ECO:0007669"/>
    <property type="project" value="UniProtKB-SubCell"/>
</dbReference>
<dbReference type="EMBL" id="DTBJ01000061">
    <property type="protein sequence ID" value="HGM59378.1"/>
    <property type="molecule type" value="Genomic_DNA"/>
</dbReference>
<evidence type="ECO:0000256" key="5">
    <source>
        <dbReference type="RuleBase" id="RU363041"/>
    </source>
</evidence>
<keyword evidence="3 5" id="KW-1133">Transmembrane helix</keyword>
<feature type="transmembrane region" description="Helical" evidence="5">
    <location>
        <begin position="201"/>
        <end position="221"/>
    </location>
</feature>
<comment type="caution">
    <text evidence="6">The sequence shown here is derived from an EMBL/GenBank/DDBJ whole genome shotgun (WGS) entry which is preliminary data.</text>
</comment>
<evidence type="ECO:0000256" key="2">
    <source>
        <dbReference type="ARBA" id="ARBA00022692"/>
    </source>
</evidence>
<feature type="transmembrane region" description="Helical" evidence="5">
    <location>
        <begin position="233"/>
        <end position="257"/>
    </location>
</feature>
<feature type="transmembrane region" description="Helical" evidence="5">
    <location>
        <begin position="139"/>
        <end position="167"/>
    </location>
</feature>
<comment type="subcellular location">
    <subcellularLocation>
        <location evidence="5">Cell membrane</location>
        <topology evidence="5">Multi-pass membrane protein</topology>
    </subcellularLocation>
    <subcellularLocation>
        <location evidence="1">Membrane</location>
        <topology evidence="1">Multi-pass membrane protein</topology>
    </subcellularLocation>
</comment>
<name>A0A7C4DB15_STAMA</name>
<comment type="similarity">
    <text evidence="5">Belongs to the 4-toluene sulfonate uptake permease (TSUP) (TC 2.A.102) family.</text>
</comment>
<dbReference type="AlphaFoldDB" id="A0A7C4DB15"/>
<feature type="transmembrane region" description="Helical" evidence="5">
    <location>
        <begin position="7"/>
        <end position="31"/>
    </location>
</feature>
<dbReference type="InterPro" id="IPR002781">
    <property type="entry name" value="TM_pro_TauE-like"/>
</dbReference>
<evidence type="ECO:0000313" key="6">
    <source>
        <dbReference type="EMBL" id="HGM59378.1"/>
    </source>
</evidence>
<proteinExistence type="inferred from homology"/>